<keyword evidence="1" id="KW-0472">Membrane</keyword>
<dbReference type="Proteomes" id="UP001138921">
    <property type="component" value="Unassembled WGS sequence"/>
</dbReference>
<feature type="transmembrane region" description="Helical" evidence="1">
    <location>
        <begin position="109"/>
        <end position="133"/>
    </location>
</feature>
<name>A0A9X1AHK8_9HYPH</name>
<protein>
    <recommendedName>
        <fullName evidence="4">Transmembrane protein</fullName>
    </recommendedName>
</protein>
<reference evidence="2" key="1">
    <citation type="journal article" date="2021" name="Microorganisms">
        <title>Phylogenomic Reconstruction and Metabolic Potential of the Genus Aminobacter.</title>
        <authorList>
            <person name="Artuso I."/>
            <person name="Turrini P."/>
            <person name="Pirolo M."/>
            <person name="Lugli G.A."/>
            <person name="Ventura M."/>
            <person name="Visca P."/>
        </authorList>
    </citation>
    <scope>NUCLEOTIDE SEQUENCE</scope>
    <source>
        <strain evidence="2">LMG 26462</strain>
    </source>
</reference>
<evidence type="ECO:0000313" key="3">
    <source>
        <dbReference type="Proteomes" id="UP001138921"/>
    </source>
</evidence>
<dbReference type="EMBL" id="JAFLWW010000013">
    <property type="protein sequence ID" value="MBT1159776.1"/>
    <property type="molecule type" value="Genomic_DNA"/>
</dbReference>
<keyword evidence="1" id="KW-1133">Transmembrane helix</keyword>
<keyword evidence="1" id="KW-0812">Transmembrane</keyword>
<feature type="transmembrane region" description="Helical" evidence="1">
    <location>
        <begin position="37"/>
        <end position="62"/>
    </location>
</feature>
<evidence type="ECO:0008006" key="4">
    <source>
        <dbReference type="Google" id="ProtNLM"/>
    </source>
</evidence>
<dbReference type="AlphaFoldDB" id="A0A9X1AHK8"/>
<feature type="transmembrane region" description="Helical" evidence="1">
    <location>
        <begin position="83"/>
        <end position="103"/>
    </location>
</feature>
<sequence length="152" mass="15659">MKAKLHAVAGGVALLTVVCFWISTVGAELTGNAETIAAAKAAILAGMVVLIPAMIVAGGSGFSLGKGWKSPVVQHKKRRMRIGAANGLLVLLPSAYVLAGWAAEGRFDAAFIIVQTLELAAGAVNIALLSLNLRDGLALRRKPARAVHAGRL</sequence>
<reference evidence="2" key="2">
    <citation type="submission" date="2021-03" db="EMBL/GenBank/DDBJ databases">
        <authorList>
            <person name="Artuso I."/>
            <person name="Turrini P."/>
            <person name="Pirolo M."/>
            <person name="Lugli G.A."/>
            <person name="Ventura M."/>
            <person name="Visca P."/>
        </authorList>
    </citation>
    <scope>NUCLEOTIDE SEQUENCE</scope>
    <source>
        <strain evidence="2">LMG 26462</strain>
    </source>
</reference>
<organism evidence="2 3">
    <name type="scientific">Aminobacter anthyllidis</name>
    <dbReference type="NCBI Taxonomy" id="1035067"/>
    <lineage>
        <taxon>Bacteria</taxon>
        <taxon>Pseudomonadati</taxon>
        <taxon>Pseudomonadota</taxon>
        <taxon>Alphaproteobacteria</taxon>
        <taxon>Hyphomicrobiales</taxon>
        <taxon>Phyllobacteriaceae</taxon>
        <taxon>Aminobacter</taxon>
    </lineage>
</organism>
<accession>A0A9X1AHK8</accession>
<dbReference type="RefSeq" id="WP_214393576.1">
    <property type="nucleotide sequence ID" value="NZ_JAFLWW010000013.1"/>
</dbReference>
<keyword evidence="3" id="KW-1185">Reference proteome</keyword>
<gene>
    <name evidence="2" type="ORF">J1C56_29925</name>
</gene>
<evidence type="ECO:0000313" key="2">
    <source>
        <dbReference type="EMBL" id="MBT1159776.1"/>
    </source>
</evidence>
<comment type="caution">
    <text evidence="2">The sequence shown here is derived from an EMBL/GenBank/DDBJ whole genome shotgun (WGS) entry which is preliminary data.</text>
</comment>
<evidence type="ECO:0000256" key="1">
    <source>
        <dbReference type="SAM" id="Phobius"/>
    </source>
</evidence>
<proteinExistence type="predicted"/>